<reference evidence="1 2" key="1">
    <citation type="submission" date="2022-05" db="EMBL/GenBank/DDBJ databases">
        <authorList>
            <person name="Friedrich I."/>
            <person name="Poehlein A."/>
            <person name="Schneider D."/>
            <person name="Hertel R."/>
            <person name="Daniel R."/>
        </authorList>
    </citation>
    <scope>NUCLEOTIDE SEQUENCE [LARGE SCALE GENOMIC DNA]</scope>
</reference>
<evidence type="ECO:0000313" key="2">
    <source>
        <dbReference type="Proteomes" id="UP001057221"/>
    </source>
</evidence>
<name>A0A9E7MRX1_9CAUD</name>
<organism evidence="1 2">
    <name type="scientific">Brevundimonas phage vB_BpoS-Domovoi</name>
    <dbReference type="NCBI Taxonomy" id="2948598"/>
    <lineage>
        <taxon>Viruses</taxon>
        <taxon>Duplodnaviria</taxon>
        <taxon>Heunggongvirae</taxon>
        <taxon>Uroviricota</taxon>
        <taxon>Caudoviricetes</taxon>
        <taxon>Jeanschmidtviridae</taxon>
        <taxon>Marchewkavirus</taxon>
        <taxon>Marchewkavirus domovoi</taxon>
    </lineage>
</organism>
<keyword evidence="2" id="KW-1185">Reference proteome</keyword>
<proteinExistence type="predicted"/>
<dbReference type="Proteomes" id="UP001057221">
    <property type="component" value="Segment"/>
</dbReference>
<protein>
    <submittedName>
        <fullName evidence="1">Uncharacterized protein</fullName>
    </submittedName>
</protein>
<dbReference type="EMBL" id="ON529855">
    <property type="protein sequence ID" value="USN14707.1"/>
    <property type="molecule type" value="Genomic_DNA"/>
</dbReference>
<gene>
    <name evidence="1" type="ORF">DOMOVOI_02330</name>
</gene>
<accession>A0A9E7MRX1</accession>
<evidence type="ECO:0000313" key="1">
    <source>
        <dbReference type="EMBL" id="USN14707.1"/>
    </source>
</evidence>
<sequence>MPREKTETEIANEARGRASLNALRRMSAAVKPMPTIYARPVYDLIADAQRAVQRSEKYRAAIANRAKGMTDVYDVMPDMAPVGSITCLSEIVRMVGDICLSDSASWIEGQDLDFLIQSLDACRVAQDAA</sequence>